<dbReference type="PROSITE" id="PS00211">
    <property type="entry name" value="ABC_TRANSPORTER_1"/>
    <property type="match status" value="1"/>
</dbReference>
<protein>
    <submittedName>
        <fullName evidence="10">ABC transporter ATP-binding protein</fullName>
    </submittedName>
</protein>
<dbReference type="InterPro" id="IPR017871">
    <property type="entry name" value="ABC_transporter-like_CS"/>
</dbReference>
<evidence type="ECO:0000256" key="4">
    <source>
        <dbReference type="ARBA" id="ARBA00022840"/>
    </source>
</evidence>
<organism evidence="10 11">
    <name type="scientific">Commensalibacter intestini</name>
    <dbReference type="NCBI Taxonomy" id="479936"/>
    <lineage>
        <taxon>Bacteria</taxon>
        <taxon>Pseudomonadati</taxon>
        <taxon>Pseudomonadota</taxon>
        <taxon>Alphaproteobacteria</taxon>
        <taxon>Acetobacterales</taxon>
        <taxon>Acetobacteraceae</taxon>
    </lineage>
</organism>
<dbReference type="InterPro" id="IPR003593">
    <property type="entry name" value="AAA+_ATPase"/>
</dbReference>
<keyword evidence="3" id="KW-0547">Nucleotide-binding</keyword>
<evidence type="ECO:0000256" key="7">
    <source>
        <dbReference type="SAM" id="Phobius"/>
    </source>
</evidence>
<dbReference type="EMBL" id="JOPB01000002">
    <property type="protein sequence ID" value="OUI79029.1"/>
    <property type="molecule type" value="Genomic_DNA"/>
</dbReference>
<comment type="subcellular location">
    <subcellularLocation>
        <location evidence="1">Cell membrane</location>
        <topology evidence="1">Multi-pass membrane protein</topology>
    </subcellularLocation>
</comment>
<feature type="transmembrane region" description="Helical" evidence="7">
    <location>
        <begin position="247"/>
        <end position="269"/>
    </location>
</feature>
<dbReference type="InterPro" id="IPR036640">
    <property type="entry name" value="ABC1_TM_sf"/>
</dbReference>
<feature type="domain" description="ABC transmembrane type-1" evidence="9">
    <location>
        <begin position="26"/>
        <end position="315"/>
    </location>
</feature>
<reference evidence="11" key="1">
    <citation type="submission" date="2014-06" db="EMBL/GenBank/DDBJ databases">
        <authorList>
            <person name="Winans N.J."/>
            <person name="Newell P.D."/>
            <person name="Douglas A.E."/>
        </authorList>
    </citation>
    <scope>NUCLEOTIDE SEQUENCE [LARGE SCALE GENOMIC DNA]</scope>
    <source>
        <strain evidence="11">DmL_052</strain>
    </source>
</reference>
<dbReference type="RefSeq" id="WP_086631826.1">
    <property type="nucleotide sequence ID" value="NZ_JOPB01000002.1"/>
</dbReference>
<dbReference type="Pfam" id="PF00005">
    <property type="entry name" value="ABC_tran"/>
    <property type="match status" value="1"/>
</dbReference>
<dbReference type="InterPro" id="IPR014216">
    <property type="entry name" value="ABC_transptr_CydD"/>
</dbReference>
<proteinExistence type="predicted"/>
<feature type="transmembrane region" description="Helical" evidence="7">
    <location>
        <begin position="60"/>
        <end position="81"/>
    </location>
</feature>
<dbReference type="PROSITE" id="PS50893">
    <property type="entry name" value="ABC_TRANSPORTER_2"/>
    <property type="match status" value="1"/>
</dbReference>
<dbReference type="GO" id="GO:0042883">
    <property type="term" value="P:cysteine transport"/>
    <property type="evidence" value="ECO:0007669"/>
    <property type="project" value="InterPro"/>
</dbReference>
<dbReference type="Proteomes" id="UP000194946">
    <property type="component" value="Unassembled WGS sequence"/>
</dbReference>
<evidence type="ECO:0000313" key="11">
    <source>
        <dbReference type="Proteomes" id="UP000194946"/>
    </source>
</evidence>
<keyword evidence="5 7" id="KW-1133">Transmembrane helix</keyword>
<dbReference type="GO" id="GO:0034040">
    <property type="term" value="F:ATPase-coupled lipid transmembrane transporter activity"/>
    <property type="evidence" value="ECO:0007669"/>
    <property type="project" value="TreeGrafter"/>
</dbReference>
<keyword evidence="6 7" id="KW-0472">Membrane</keyword>
<evidence type="ECO:0000313" key="10">
    <source>
        <dbReference type="EMBL" id="OUI79029.1"/>
    </source>
</evidence>
<sequence>MQNNKAQIKLWTKQQTKIGKRAVFPLITLGILSSFVAVGLACCMAQILGMLLVPSLSASISFSPLMLLVSFVILFLLKGLIIYSEDLIAAKVGLQARHRLRKELVGHIMQIGPSILYRQSGGGLASLIVDQVESLDGYFSRWLPASVLWFLAPCIILVCIFFVQPWAALVIGVCGLMVPIAQAVFGIGAAVAARQQFLAMTRLQARFLDRIQGIATIVLAGRAEDEAKKISQSANELRLRTMKVLRVAFLSSASIDCAMIISILLVALMDVQHFTSAGEHGVTIPVVHALFALLIIPDFFAPLRSLALAYQDKAKLTGAAASVVELPEVPQVLENEVLLTMNDSVHITFDEVSYVWDEQRGNAVDQISFEVKPNSTTLLSGASGAGKSTIIGLLLGFIKPTSGKILFNGMDISTIKHHSLSALTAWIGQKPVIFSGTIKENILFAKPDATEAELQQAVKAAAIDQYISALPNGLDTLIGEGGYGLSGGQAQRVAIARAYLKNAPLLFLDEPTAHLDPATEQDIFTSLIELSKNRTVILATHSALGQQLKGNHIQLDHGRIIAQTEVK</sequence>
<keyword evidence="4 10" id="KW-0067">ATP-binding</keyword>
<feature type="transmembrane region" description="Helical" evidence="7">
    <location>
        <begin position="21"/>
        <end position="48"/>
    </location>
</feature>
<evidence type="ECO:0000256" key="3">
    <source>
        <dbReference type="ARBA" id="ARBA00022741"/>
    </source>
</evidence>
<comment type="caution">
    <text evidence="10">The sequence shown here is derived from an EMBL/GenBank/DDBJ whole genome shotgun (WGS) entry which is preliminary data.</text>
</comment>
<dbReference type="Pfam" id="PF00664">
    <property type="entry name" value="ABC_membrane"/>
    <property type="match status" value="1"/>
</dbReference>
<dbReference type="NCBIfam" id="TIGR02857">
    <property type="entry name" value="CydD"/>
    <property type="match status" value="1"/>
</dbReference>
<dbReference type="GO" id="GO:0005524">
    <property type="term" value="F:ATP binding"/>
    <property type="evidence" value="ECO:0007669"/>
    <property type="project" value="UniProtKB-KW"/>
</dbReference>
<accession>A0A251ZWJ7</accession>
<dbReference type="Gene3D" id="1.20.1560.10">
    <property type="entry name" value="ABC transporter type 1, transmembrane domain"/>
    <property type="match status" value="1"/>
</dbReference>
<dbReference type="GO" id="GO:0005886">
    <property type="term" value="C:plasma membrane"/>
    <property type="evidence" value="ECO:0007669"/>
    <property type="project" value="UniProtKB-SubCell"/>
</dbReference>
<feature type="transmembrane region" description="Helical" evidence="7">
    <location>
        <begin position="142"/>
        <end position="163"/>
    </location>
</feature>
<dbReference type="SUPFAM" id="SSF52540">
    <property type="entry name" value="P-loop containing nucleoside triphosphate hydrolases"/>
    <property type="match status" value="1"/>
</dbReference>
<dbReference type="GO" id="GO:0016887">
    <property type="term" value="F:ATP hydrolysis activity"/>
    <property type="evidence" value="ECO:0007669"/>
    <property type="project" value="InterPro"/>
</dbReference>
<evidence type="ECO:0000256" key="1">
    <source>
        <dbReference type="ARBA" id="ARBA00004651"/>
    </source>
</evidence>
<name>A0A251ZWJ7_9PROT</name>
<dbReference type="Gene3D" id="3.40.50.300">
    <property type="entry name" value="P-loop containing nucleotide triphosphate hydrolases"/>
    <property type="match status" value="1"/>
</dbReference>
<dbReference type="PROSITE" id="PS50929">
    <property type="entry name" value="ABC_TM1F"/>
    <property type="match status" value="1"/>
</dbReference>
<dbReference type="InterPro" id="IPR003439">
    <property type="entry name" value="ABC_transporter-like_ATP-bd"/>
</dbReference>
<evidence type="ECO:0000256" key="5">
    <source>
        <dbReference type="ARBA" id="ARBA00022989"/>
    </source>
</evidence>
<feature type="transmembrane region" description="Helical" evidence="7">
    <location>
        <begin position="169"/>
        <end position="193"/>
    </location>
</feature>
<evidence type="ECO:0000259" key="8">
    <source>
        <dbReference type="PROSITE" id="PS50893"/>
    </source>
</evidence>
<gene>
    <name evidence="10" type="ORF">HK18_03700</name>
</gene>
<dbReference type="InterPro" id="IPR027417">
    <property type="entry name" value="P-loop_NTPase"/>
</dbReference>
<dbReference type="GO" id="GO:0140359">
    <property type="term" value="F:ABC-type transporter activity"/>
    <property type="evidence" value="ECO:0007669"/>
    <property type="project" value="InterPro"/>
</dbReference>
<evidence type="ECO:0000256" key="6">
    <source>
        <dbReference type="ARBA" id="ARBA00023136"/>
    </source>
</evidence>
<keyword evidence="11" id="KW-1185">Reference proteome</keyword>
<feature type="transmembrane region" description="Helical" evidence="7">
    <location>
        <begin position="281"/>
        <end position="301"/>
    </location>
</feature>
<feature type="domain" description="ABC transporter" evidence="8">
    <location>
        <begin position="347"/>
        <end position="566"/>
    </location>
</feature>
<evidence type="ECO:0000256" key="2">
    <source>
        <dbReference type="ARBA" id="ARBA00022692"/>
    </source>
</evidence>
<dbReference type="SUPFAM" id="SSF90123">
    <property type="entry name" value="ABC transporter transmembrane region"/>
    <property type="match status" value="1"/>
</dbReference>
<dbReference type="PANTHER" id="PTHR24221">
    <property type="entry name" value="ATP-BINDING CASSETTE SUB-FAMILY B"/>
    <property type="match status" value="1"/>
</dbReference>
<evidence type="ECO:0000259" key="9">
    <source>
        <dbReference type="PROSITE" id="PS50929"/>
    </source>
</evidence>
<dbReference type="InterPro" id="IPR039421">
    <property type="entry name" value="Type_1_exporter"/>
</dbReference>
<dbReference type="SMART" id="SM00382">
    <property type="entry name" value="AAA"/>
    <property type="match status" value="1"/>
</dbReference>
<dbReference type="InterPro" id="IPR011527">
    <property type="entry name" value="ABC1_TM_dom"/>
</dbReference>
<dbReference type="PANTHER" id="PTHR24221:SF261">
    <property type="entry name" value="GLUTATHIONE_L-CYSTEINE TRANSPORT SYSTEM ATP-BINDING_PERMEASE PROTEIN CYDD"/>
    <property type="match status" value="1"/>
</dbReference>
<dbReference type="AlphaFoldDB" id="A0A251ZWJ7"/>
<dbReference type="CDD" id="cd18584">
    <property type="entry name" value="ABC_6TM_AarD_CydD"/>
    <property type="match status" value="1"/>
</dbReference>
<keyword evidence="2 7" id="KW-0812">Transmembrane</keyword>